<name>A0AAE0E293_9ROSI</name>
<dbReference type="AlphaFoldDB" id="A0AAE0E293"/>
<proteinExistence type="predicted"/>
<gene>
    <name evidence="1" type="ORF">Dsin_023602</name>
</gene>
<sequence>MTPQAVYSQVKEYDIRALSGLTSALDKKKVLVIELKHTNNDLLERQNGARGFAKDSEYLKKHIATVLVLLKEANCESYGFH</sequence>
<dbReference type="EMBL" id="JANJYJ010000007">
    <property type="protein sequence ID" value="KAK3200187.1"/>
    <property type="molecule type" value="Genomic_DNA"/>
</dbReference>
<organism evidence="1 2">
    <name type="scientific">Dipteronia sinensis</name>
    <dbReference type="NCBI Taxonomy" id="43782"/>
    <lineage>
        <taxon>Eukaryota</taxon>
        <taxon>Viridiplantae</taxon>
        <taxon>Streptophyta</taxon>
        <taxon>Embryophyta</taxon>
        <taxon>Tracheophyta</taxon>
        <taxon>Spermatophyta</taxon>
        <taxon>Magnoliopsida</taxon>
        <taxon>eudicotyledons</taxon>
        <taxon>Gunneridae</taxon>
        <taxon>Pentapetalae</taxon>
        <taxon>rosids</taxon>
        <taxon>malvids</taxon>
        <taxon>Sapindales</taxon>
        <taxon>Sapindaceae</taxon>
        <taxon>Hippocastanoideae</taxon>
        <taxon>Acereae</taxon>
        <taxon>Dipteronia</taxon>
    </lineage>
</organism>
<reference evidence="1" key="1">
    <citation type="journal article" date="2023" name="Plant J.">
        <title>Genome sequences and population genomics provide insights into the demographic history, inbreeding, and mutation load of two 'living fossil' tree species of Dipteronia.</title>
        <authorList>
            <person name="Feng Y."/>
            <person name="Comes H.P."/>
            <person name="Chen J."/>
            <person name="Zhu S."/>
            <person name="Lu R."/>
            <person name="Zhang X."/>
            <person name="Li P."/>
            <person name="Qiu J."/>
            <person name="Olsen K.M."/>
            <person name="Qiu Y."/>
        </authorList>
    </citation>
    <scope>NUCLEOTIDE SEQUENCE</scope>
    <source>
        <strain evidence="1">NBL</strain>
    </source>
</reference>
<comment type="caution">
    <text evidence="1">The sequence shown here is derived from an EMBL/GenBank/DDBJ whole genome shotgun (WGS) entry which is preliminary data.</text>
</comment>
<protein>
    <submittedName>
        <fullName evidence="1">Uncharacterized protein</fullName>
    </submittedName>
</protein>
<evidence type="ECO:0000313" key="2">
    <source>
        <dbReference type="Proteomes" id="UP001281410"/>
    </source>
</evidence>
<evidence type="ECO:0000313" key="1">
    <source>
        <dbReference type="EMBL" id="KAK3200187.1"/>
    </source>
</evidence>
<accession>A0AAE0E293</accession>
<keyword evidence="2" id="KW-1185">Reference proteome</keyword>
<dbReference type="Proteomes" id="UP001281410">
    <property type="component" value="Unassembled WGS sequence"/>
</dbReference>